<dbReference type="Proteomes" id="UP001224845">
    <property type="component" value="Unassembled WGS sequence"/>
</dbReference>
<accession>A0AAW8ES22</accession>
<sequence>MRWLSMSPTFSATISPDPQASAVGDGQCRVVLEVGGRRDQACGLVAAEHHRQLLRHMHVAHPLDQFAAMERDVEEELQAGDGGVERDRRDAPVDQVQLEASQILGSGRVGGALKEAREVTHGSNVRRLRLGAELAHAHVVEQALAQWRNHRCRRDHDRAPVEERGRLPRFPT</sequence>
<feature type="region of interest" description="Disordered" evidence="1">
    <location>
        <begin position="153"/>
        <end position="172"/>
    </location>
</feature>
<evidence type="ECO:0000313" key="3">
    <source>
        <dbReference type="Proteomes" id="UP001224845"/>
    </source>
</evidence>
<gene>
    <name evidence="2" type="ORF">J2W39_006508</name>
</gene>
<organism evidence="2 3">
    <name type="scientific">Variovorax paradoxus</name>
    <dbReference type="NCBI Taxonomy" id="34073"/>
    <lineage>
        <taxon>Bacteria</taxon>
        <taxon>Pseudomonadati</taxon>
        <taxon>Pseudomonadota</taxon>
        <taxon>Betaproteobacteria</taxon>
        <taxon>Burkholderiales</taxon>
        <taxon>Comamonadaceae</taxon>
        <taxon>Variovorax</taxon>
    </lineage>
</organism>
<protein>
    <submittedName>
        <fullName evidence="2">Uncharacterized protein</fullName>
    </submittedName>
</protein>
<dbReference type="AlphaFoldDB" id="A0AAW8ES22"/>
<name>A0AAW8ES22_VARPD</name>
<evidence type="ECO:0000313" key="2">
    <source>
        <dbReference type="EMBL" id="MDP9975220.1"/>
    </source>
</evidence>
<evidence type="ECO:0000256" key="1">
    <source>
        <dbReference type="SAM" id="MobiDB-lite"/>
    </source>
</evidence>
<comment type="caution">
    <text evidence="2">The sequence shown here is derived from an EMBL/GenBank/DDBJ whole genome shotgun (WGS) entry which is preliminary data.</text>
</comment>
<proteinExistence type="predicted"/>
<dbReference type="EMBL" id="JAUSRV010000024">
    <property type="protein sequence ID" value="MDP9975220.1"/>
    <property type="molecule type" value="Genomic_DNA"/>
</dbReference>
<feature type="compositionally biased region" description="Basic and acidic residues" evidence="1">
    <location>
        <begin position="154"/>
        <end position="166"/>
    </location>
</feature>
<reference evidence="2" key="1">
    <citation type="submission" date="2023-07" db="EMBL/GenBank/DDBJ databases">
        <title>Sorghum-associated microbial communities from plants grown in Nebraska, USA.</title>
        <authorList>
            <person name="Schachtman D."/>
        </authorList>
    </citation>
    <scope>NUCLEOTIDE SEQUENCE</scope>
    <source>
        <strain evidence="2">DS3315</strain>
    </source>
</reference>